<evidence type="ECO:0000256" key="4">
    <source>
        <dbReference type="SAM" id="MobiDB-lite"/>
    </source>
</evidence>
<evidence type="ECO:0000256" key="1">
    <source>
        <dbReference type="ARBA" id="ARBA00022737"/>
    </source>
</evidence>
<organism evidence="5 6">
    <name type="scientific">Elysia crispata</name>
    <name type="common">lettuce slug</name>
    <dbReference type="NCBI Taxonomy" id="231223"/>
    <lineage>
        <taxon>Eukaryota</taxon>
        <taxon>Metazoa</taxon>
        <taxon>Spiralia</taxon>
        <taxon>Lophotrochozoa</taxon>
        <taxon>Mollusca</taxon>
        <taxon>Gastropoda</taxon>
        <taxon>Heterobranchia</taxon>
        <taxon>Euthyneura</taxon>
        <taxon>Panpulmonata</taxon>
        <taxon>Sacoglossa</taxon>
        <taxon>Placobranchoidea</taxon>
        <taxon>Plakobranchidae</taxon>
        <taxon>Elysia</taxon>
    </lineage>
</organism>
<evidence type="ECO:0000256" key="3">
    <source>
        <dbReference type="PROSITE-ProRule" id="PRU00023"/>
    </source>
</evidence>
<evidence type="ECO:0000313" key="6">
    <source>
        <dbReference type="Proteomes" id="UP001283361"/>
    </source>
</evidence>
<keyword evidence="2 3" id="KW-0040">ANK repeat</keyword>
<feature type="compositionally biased region" description="Polar residues" evidence="4">
    <location>
        <begin position="254"/>
        <end position="263"/>
    </location>
</feature>
<feature type="repeat" description="ANK" evidence="3">
    <location>
        <begin position="126"/>
        <end position="158"/>
    </location>
</feature>
<comment type="caution">
    <text evidence="5">The sequence shown here is derived from an EMBL/GenBank/DDBJ whole genome shotgun (WGS) entry which is preliminary data.</text>
</comment>
<dbReference type="InterPro" id="IPR036770">
    <property type="entry name" value="Ankyrin_rpt-contain_sf"/>
</dbReference>
<dbReference type="EMBL" id="JAWDGP010007208">
    <property type="protein sequence ID" value="KAK3728072.1"/>
    <property type="molecule type" value="Genomic_DNA"/>
</dbReference>
<reference evidence="5" key="1">
    <citation type="journal article" date="2023" name="G3 (Bethesda)">
        <title>A reference genome for the long-term kleptoplast-retaining sea slug Elysia crispata morphotype clarki.</title>
        <authorList>
            <person name="Eastman K.E."/>
            <person name="Pendleton A.L."/>
            <person name="Shaikh M.A."/>
            <person name="Suttiyut T."/>
            <person name="Ogas R."/>
            <person name="Tomko P."/>
            <person name="Gavelis G."/>
            <person name="Widhalm J.R."/>
            <person name="Wisecaver J.H."/>
        </authorList>
    </citation>
    <scope>NUCLEOTIDE SEQUENCE</scope>
    <source>
        <strain evidence="5">ECLA1</strain>
    </source>
</reference>
<dbReference type="PANTHER" id="PTHR24201:SF15">
    <property type="entry name" value="ANKYRIN REPEAT DOMAIN-CONTAINING PROTEIN 66"/>
    <property type="match status" value="1"/>
</dbReference>
<dbReference type="Proteomes" id="UP001283361">
    <property type="component" value="Unassembled WGS sequence"/>
</dbReference>
<evidence type="ECO:0000256" key="2">
    <source>
        <dbReference type="ARBA" id="ARBA00023043"/>
    </source>
</evidence>
<name>A0AAE0Y0A5_9GAST</name>
<dbReference type="Gene3D" id="1.25.40.20">
    <property type="entry name" value="Ankyrin repeat-containing domain"/>
    <property type="match status" value="1"/>
</dbReference>
<dbReference type="PANTHER" id="PTHR24201">
    <property type="entry name" value="ANK_REP_REGION DOMAIN-CONTAINING PROTEIN"/>
    <property type="match status" value="1"/>
</dbReference>
<dbReference type="AlphaFoldDB" id="A0AAE0Y0A5"/>
<protein>
    <submittedName>
        <fullName evidence="5">Uncharacterized protein</fullName>
    </submittedName>
</protein>
<dbReference type="PROSITE" id="PS50088">
    <property type="entry name" value="ANK_REPEAT"/>
    <property type="match status" value="1"/>
</dbReference>
<sequence length="263" mass="29648">MQVITFDQRQHHFNDHLFCLQRLSPSHVQPVSNKSVKMADTQDKILEDLQIFMQMNKSTVPNISTLARQGTDKLVQDFLTDNMKVHSVGPMARMSQLYFASFWGKKDTVGEILEAGTNPNLQNERTLWTPLHAATFQEHGPVVMTLLEYGAQPELPDSENRTPADFASASDKIWPFFAALGVPRTSRAELVSKEILRPGSGIREERQPGYGINMADYKSSQDKDEQSNNFMAAMSGDVLADESDQVGPYDSRHNSQPQFSLWK</sequence>
<keyword evidence="6" id="KW-1185">Reference proteome</keyword>
<dbReference type="SUPFAM" id="SSF48403">
    <property type="entry name" value="Ankyrin repeat"/>
    <property type="match status" value="1"/>
</dbReference>
<keyword evidence="1" id="KW-0677">Repeat</keyword>
<evidence type="ECO:0000313" key="5">
    <source>
        <dbReference type="EMBL" id="KAK3728072.1"/>
    </source>
</evidence>
<gene>
    <name evidence="5" type="ORF">RRG08_022123</name>
</gene>
<accession>A0AAE0Y0A5</accession>
<proteinExistence type="predicted"/>
<dbReference type="InterPro" id="IPR050776">
    <property type="entry name" value="Ank_Repeat/CDKN_Inhibitor"/>
</dbReference>
<feature type="region of interest" description="Disordered" evidence="4">
    <location>
        <begin position="202"/>
        <end position="263"/>
    </location>
</feature>
<dbReference type="InterPro" id="IPR002110">
    <property type="entry name" value="Ankyrin_rpt"/>
</dbReference>
<dbReference type="Pfam" id="PF12796">
    <property type="entry name" value="Ank_2"/>
    <property type="match status" value="1"/>
</dbReference>